<evidence type="ECO:0000313" key="11">
    <source>
        <dbReference type="EMBL" id="GJU09282.1"/>
    </source>
</evidence>
<keyword evidence="7" id="KW-0695">RNA-directed DNA polymerase</keyword>
<dbReference type="PANTHER" id="PTHR42648:SF11">
    <property type="entry name" value="TRANSPOSON TY4-P GAG-POL POLYPROTEIN"/>
    <property type="match status" value="1"/>
</dbReference>
<keyword evidence="6" id="KW-0229">DNA integration</keyword>
<comment type="caution">
    <text evidence="11">The sequence shown here is derived from an EMBL/GenBank/DDBJ whole genome shotgun (WGS) entry which is preliminary data.</text>
</comment>
<keyword evidence="8" id="KW-0548">Nucleotidyltransferase</keyword>
<keyword evidence="1" id="KW-0540">Nuclease</keyword>
<keyword evidence="8" id="KW-0808">Transferase</keyword>
<protein>
    <submittedName>
        <fullName evidence="11">Uncharacterized protein</fullName>
    </submittedName>
</protein>
<keyword evidence="9" id="KW-0233">DNA recombination</keyword>
<evidence type="ECO:0000256" key="6">
    <source>
        <dbReference type="ARBA" id="ARBA00022908"/>
    </source>
</evidence>
<dbReference type="EMBL" id="BQNB010021713">
    <property type="protein sequence ID" value="GJU09282.1"/>
    <property type="molecule type" value="Genomic_DNA"/>
</dbReference>
<keyword evidence="12" id="KW-1185">Reference proteome</keyword>
<feature type="compositionally biased region" description="Basic and acidic residues" evidence="10">
    <location>
        <begin position="182"/>
        <end position="191"/>
    </location>
</feature>
<evidence type="ECO:0000313" key="12">
    <source>
        <dbReference type="Proteomes" id="UP001151760"/>
    </source>
</evidence>
<evidence type="ECO:0000256" key="2">
    <source>
        <dbReference type="ARBA" id="ARBA00022723"/>
    </source>
</evidence>
<keyword evidence="4" id="KW-0378">Hydrolase</keyword>
<dbReference type="PANTHER" id="PTHR42648">
    <property type="entry name" value="TRANSPOSASE, PUTATIVE-RELATED"/>
    <property type="match status" value="1"/>
</dbReference>
<feature type="region of interest" description="Disordered" evidence="10">
    <location>
        <begin position="170"/>
        <end position="191"/>
    </location>
</feature>
<evidence type="ECO:0000256" key="3">
    <source>
        <dbReference type="ARBA" id="ARBA00022759"/>
    </source>
</evidence>
<evidence type="ECO:0000256" key="7">
    <source>
        <dbReference type="ARBA" id="ARBA00022918"/>
    </source>
</evidence>
<dbReference type="InterPro" id="IPR039537">
    <property type="entry name" value="Retrotran_Ty1/copia-like"/>
</dbReference>
<organism evidence="11 12">
    <name type="scientific">Tanacetum coccineum</name>
    <dbReference type="NCBI Taxonomy" id="301880"/>
    <lineage>
        <taxon>Eukaryota</taxon>
        <taxon>Viridiplantae</taxon>
        <taxon>Streptophyta</taxon>
        <taxon>Embryophyta</taxon>
        <taxon>Tracheophyta</taxon>
        <taxon>Spermatophyta</taxon>
        <taxon>Magnoliopsida</taxon>
        <taxon>eudicotyledons</taxon>
        <taxon>Gunneridae</taxon>
        <taxon>Pentapetalae</taxon>
        <taxon>asterids</taxon>
        <taxon>campanulids</taxon>
        <taxon>Asterales</taxon>
        <taxon>Asteraceae</taxon>
        <taxon>Asteroideae</taxon>
        <taxon>Anthemideae</taxon>
        <taxon>Anthemidinae</taxon>
        <taxon>Tanacetum</taxon>
    </lineage>
</organism>
<evidence type="ECO:0000256" key="9">
    <source>
        <dbReference type="ARBA" id="ARBA00023172"/>
    </source>
</evidence>
<evidence type="ECO:0000256" key="8">
    <source>
        <dbReference type="ARBA" id="ARBA00022932"/>
    </source>
</evidence>
<sequence length="191" mass="21817">MQFVAESGKCGGCNSNQDAVFLNTLKDGTLGQRSLRKSTCYLVERSSGNDLLTGSRGLISIQSLSRNNIHQHLNLVFNAKVHQLKQSCEMSKVKRSYYSRQKQFPSSKGRLNLLYMDLCGPMRVASIKMPEVLKRLSHNDSNEIFSSSYYVRTDRQEFLNKTLHAYFKEEGIEHQTSTPRTPEQKKACRED</sequence>
<evidence type="ECO:0000256" key="5">
    <source>
        <dbReference type="ARBA" id="ARBA00022842"/>
    </source>
</evidence>
<evidence type="ECO:0000256" key="4">
    <source>
        <dbReference type="ARBA" id="ARBA00022801"/>
    </source>
</evidence>
<reference evidence="11" key="2">
    <citation type="submission" date="2022-01" db="EMBL/GenBank/DDBJ databases">
        <authorList>
            <person name="Yamashiro T."/>
            <person name="Shiraishi A."/>
            <person name="Satake H."/>
            <person name="Nakayama K."/>
        </authorList>
    </citation>
    <scope>NUCLEOTIDE SEQUENCE</scope>
</reference>
<name>A0ABQ5J9R0_9ASTR</name>
<gene>
    <name evidence="11" type="ORF">Tco_1131678</name>
</gene>
<proteinExistence type="predicted"/>
<evidence type="ECO:0000256" key="10">
    <source>
        <dbReference type="SAM" id="MobiDB-lite"/>
    </source>
</evidence>
<evidence type="ECO:0000256" key="1">
    <source>
        <dbReference type="ARBA" id="ARBA00022722"/>
    </source>
</evidence>
<reference evidence="11" key="1">
    <citation type="journal article" date="2022" name="Int. J. Mol. Sci.">
        <title>Draft Genome of Tanacetum Coccineum: Genomic Comparison of Closely Related Tanacetum-Family Plants.</title>
        <authorList>
            <person name="Yamashiro T."/>
            <person name="Shiraishi A."/>
            <person name="Nakayama K."/>
            <person name="Satake H."/>
        </authorList>
    </citation>
    <scope>NUCLEOTIDE SEQUENCE</scope>
</reference>
<dbReference type="Proteomes" id="UP001151760">
    <property type="component" value="Unassembled WGS sequence"/>
</dbReference>
<keyword evidence="5" id="KW-0460">Magnesium</keyword>
<keyword evidence="3" id="KW-0255">Endonuclease</keyword>
<keyword evidence="8" id="KW-0239">DNA-directed DNA polymerase</keyword>
<keyword evidence="2" id="KW-0479">Metal-binding</keyword>
<accession>A0ABQ5J9R0</accession>